<accession>A0AAW0FV03</accession>
<protein>
    <submittedName>
        <fullName evidence="6">Polypeptide release factor (ERF1) in translation termination</fullName>
    </submittedName>
</protein>
<name>A0AAW0FV03_9APHY</name>
<dbReference type="GO" id="GO:0003747">
    <property type="term" value="F:translation release factor activity"/>
    <property type="evidence" value="ECO:0007669"/>
    <property type="project" value="InterPro"/>
</dbReference>
<dbReference type="InterPro" id="IPR004403">
    <property type="entry name" value="Peptide_chain-rel_eRF1/aRF1"/>
</dbReference>
<dbReference type="Pfam" id="PF03465">
    <property type="entry name" value="eRF1_3"/>
    <property type="match status" value="1"/>
</dbReference>
<dbReference type="InterPro" id="IPR005140">
    <property type="entry name" value="eRF1_Pelota-like_N"/>
</dbReference>
<dbReference type="FunFam" id="3.30.420.60:FF:000001">
    <property type="entry name" value="Eukaryotic peptide chain release factor subunit 1"/>
    <property type="match status" value="1"/>
</dbReference>
<reference evidence="6 7" key="1">
    <citation type="submission" date="2022-09" db="EMBL/GenBank/DDBJ databases">
        <authorList>
            <person name="Palmer J.M."/>
        </authorList>
    </citation>
    <scope>NUCLEOTIDE SEQUENCE [LARGE SCALE GENOMIC DNA]</scope>
    <source>
        <strain evidence="6 7">DSM 7382</strain>
    </source>
</reference>
<dbReference type="InterPro" id="IPR005142">
    <property type="entry name" value="eRF1_3"/>
</dbReference>
<dbReference type="InterPro" id="IPR042226">
    <property type="entry name" value="eFR1_2_sf"/>
</dbReference>
<dbReference type="PANTHER" id="PTHR10113">
    <property type="entry name" value="PEPTIDE CHAIN RELEASE FACTOR SUBUNIT 1"/>
    <property type="match status" value="1"/>
</dbReference>
<dbReference type="Pfam" id="PF03463">
    <property type="entry name" value="eRF1_1"/>
    <property type="match status" value="1"/>
</dbReference>
<dbReference type="Gene3D" id="3.30.960.10">
    <property type="entry name" value="eRF1 domain 1"/>
    <property type="match status" value="1"/>
</dbReference>
<organism evidence="6 7">
    <name type="scientific">Cerrena zonata</name>
    <dbReference type="NCBI Taxonomy" id="2478898"/>
    <lineage>
        <taxon>Eukaryota</taxon>
        <taxon>Fungi</taxon>
        <taxon>Dikarya</taxon>
        <taxon>Basidiomycota</taxon>
        <taxon>Agaricomycotina</taxon>
        <taxon>Agaricomycetes</taxon>
        <taxon>Polyporales</taxon>
        <taxon>Cerrenaceae</taxon>
        <taxon>Cerrena</taxon>
    </lineage>
</organism>
<dbReference type="SMART" id="SM01194">
    <property type="entry name" value="eRF1_1"/>
    <property type="match status" value="1"/>
</dbReference>
<dbReference type="InterPro" id="IPR005141">
    <property type="entry name" value="eRF1_2"/>
</dbReference>
<dbReference type="FunFam" id="3.30.1330.30:FF:000006">
    <property type="entry name" value="Peptide chain release factor subunit 1"/>
    <property type="match status" value="1"/>
</dbReference>
<dbReference type="Pfam" id="PF03464">
    <property type="entry name" value="eRF1_2"/>
    <property type="match status" value="1"/>
</dbReference>
<keyword evidence="4" id="KW-0648">Protein biosynthesis</keyword>
<evidence type="ECO:0000259" key="5">
    <source>
        <dbReference type="SMART" id="SM01194"/>
    </source>
</evidence>
<dbReference type="SUPFAM" id="SSF53137">
    <property type="entry name" value="Translational machinery components"/>
    <property type="match status" value="1"/>
</dbReference>
<evidence type="ECO:0000313" key="6">
    <source>
        <dbReference type="EMBL" id="KAK7684666.1"/>
    </source>
</evidence>
<dbReference type="SUPFAM" id="SSF55315">
    <property type="entry name" value="L30e-like"/>
    <property type="match status" value="1"/>
</dbReference>
<gene>
    <name evidence="6" type="primary">SUP45</name>
    <name evidence="6" type="ORF">QCA50_012249</name>
</gene>
<comment type="subcellular location">
    <subcellularLocation>
        <location evidence="1">Cytoplasm</location>
    </subcellularLocation>
</comment>
<keyword evidence="3" id="KW-0963">Cytoplasm</keyword>
<comment type="similarity">
    <text evidence="2">Belongs to the eukaryotic release factor 1 family.</text>
</comment>
<dbReference type="NCBIfam" id="TIGR03676">
    <property type="entry name" value="aRF1_eRF1"/>
    <property type="match status" value="1"/>
</dbReference>
<dbReference type="EMBL" id="JASBNA010000024">
    <property type="protein sequence ID" value="KAK7684666.1"/>
    <property type="molecule type" value="Genomic_DNA"/>
</dbReference>
<evidence type="ECO:0000256" key="3">
    <source>
        <dbReference type="ARBA" id="ARBA00022490"/>
    </source>
</evidence>
<dbReference type="SUPFAM" id="SSF55481">
    <property type="entry name" value="N-terminal domain of eukaryotic peptide chain release factor subunit 1, ERF1"/>
    <property type="match status" value="1"/>
</dbReference>
<evidence type="ECO:0000256" key="1">
    <source>
        <dbReference type="ARBA" id="ARBA00004496"/>
    </source>
</evidence>
<dbReference type="InterPro" id="IPR029064">
    <property type="entry name" value="Ribosomal_eL30-like_sf"/>
</dbReference>
<feature type="domain" description="eRF1/Pelota-like N-terminal" evidence="5">
    <location>
        <begin position="5"/>
        <end position="134"/>
    </location>
</feature>
<evidence type="ECO:0000256" key="4">
    <source>
        <dbReference type="ARBA" id="ARBA00022917"/>
    </source>
</evidence>
<sequence length="431" mass="48387">MSSQDGAAEKSIEMWKIKKLIKSLEMARGNVIPPKGQISLTQKMLTEEYGTASNIKSRVNRLSVLSAITSTQQKLKLYNHVPKNGLVVYCGDVITDEGKEKKLNIDFEPFRPINTSLYLCDNKFHVEALAELLQDDDKFGFIVMDGNGALFGSVCGNDRQVLHKFSVDLPKKHGRGGQSAVRFSRLREEKRHNYVRKVAEVAVQYFIEDNKVSVKGLILAGSADFKTELSKSDLFDGRLQAKVMKLVDVSYGGENGFNQAIELSAETLANVKFVQEKKLLNDYFDEISQDTGKFCYGIEDTLKALDLGACEIVIVYENLNTVRYTLKDSEGSEVIAHANPELPDKSYLLDKATGTEMDIVKEESFLEWLAENYKSFGANLEFVTDRSSEGAQFVQGFGGVGAMLRYKVNFEQLVDESDEDEYYDDDDDDFI</sequence>
<dbReference type="Proteomes" id="UP001385951">
    <property type="component" value="Unassembled WGS sequence"/>
</dbReference>
<dbReference type="Gene3D" id="3.30.420.60">
    <property type="entry name" value="eRF1 domain 2"/>
    <property type="match status" value="1"/>
</dbReference>
<keyword evidence="7" id="KW-1185">Reference proteome</keyword>
<evidence type="ECO:0000256" key="2">
    <source>
        <dbReference type="ARBA" id="ARBA00005326"/>
    </source>
</evidence>
<evidence type="ECO:0000313" key="7">
    <source>
        <dbReference type="Proteomes" id="UP001385951"/>
    </source>
</evidence>
<comment type="caution">
    <text evidence="6">The sequence shown here is derived from an EMBL/GenBank/DDBJ whole genome shotgun (WGS) entry which is preliminary data.</text>
</comment>
<dbReference type="GO" id="GO:0018444">
    <property type="term" value="C:translation release factor complex"/>
    <property type="evidence" value="ECO:0007669"/>
    <property type="project" value="UniProtKB-ARBA"/>
</dbReference>
<dbReference type="AlphaFoldDB" id="A0AAW0FV03"/>
<dbReference type="InterPro" id="IPR024049">
    <property type="entry name" value="eRF1_1_sf"/>
</dbReference>
<dbReference type="Gene3D" id="3.30.1330.30">
    <property type="match status" value="1"/>
</dbReference>
<proteinExistence type="inferred from homology"/>